<dbReference type="InterPro" id="IPR013783">
    <property type="entry name" value="Ig-like_fold"/>
</dbReference>
<sequence>MTQDPEYVSVSPGDTVTISCTSSESLFHPSVNYHTLNWYQQKPGKPPKLIIRKVSERPSGIPEKFQGSGATTKFTLTIKGFTEEDAADYYCQQWRSRPLTQ</sequence>
<dbReference type="InterPro" id="IPR003599">
    <property type="entry name" value="Ig_sub"/>
</dbReference>
<dbReference type="InterPro" id="IPR050150">
    <property type="entry name" value="IgV_Light_Chain"/>
</dbReference>
<evidence type="ECO:0000313" key="2">
    <source>
        <dbReference type="EMBL" id="KAG8591112.1"/>
    </source>
</evidence>
<dbReference type="PROSITE" id="PS50835">
    <property type="entry name" value="IG_LIKE"/>
    <property type="match status" value="1"/>
</dbReference>
<dbReference type="SMART" id="SM00406">
    <property type="entry name" value="IGv"/>
    <property type="match status" value="1"/>
</dbReference>
<feature type="domain" description="Ig-like" evidence="1">
    <location>
        <begin position="1"/>
        <end position="92"/>
    </location>
</feature>
<dbReference type="InterPro" id="IPR007110">
    <property type="entry name" value="Ig-like_dom"/>
</dbReference>
<organism evidence="2 3">
    <name type="scientific">Engystomops pustulosus</name>
    <name type="common">Tungara frog</name>
    <name type="synonym">Physalaemus pustulosus</name>
    <dbReference type="NCBI Taxonomy" id="76066"/>
    <lineage>
        <taxon>Eukaryota</taxon>
        <taxon>Metazoa</taxon>
        <taxon>Chordata</taxon>
        <taxon>Craniata</taxon>
        <taxon>Vertebrata</taxon>
        <taxon>Euteleostomi</taxon>
        <taxon>Amphibia</taxon>
        <taxon>Batrachia</taxon>
        <taxon>Anura</taxon>
        <taxon>Neobatrachia</taxon>
        <taxon>Hyloidea</taxon>
        <taxon>Leptodactylidae</taxon>
        <taxon>Leiuperinae</taxon>
        <taxon>Engystomops</taxon>
    </lineage>
</organism>
<name>A0AAV7D369_ENGPU</name>
<dbReference type="EMBL" id="WNYA01000001">
    <property type="protein sequence ID" value="KAG8591112.1"/>
    <property type="molecule type" value="Genomic_DNA"/>
</dbReference>
<protein>
    <recommendedName>
        <fullName evidence="1">Ig-like domain-containing protein</fullName>
    </recommendedName>
</protein>
<reference evidence="2" key="1">
    <citation type="thesis" date="2020" institute="ProQuest LLC" country="789 East Eisenhower Parkway, Ann Arbor, MI, USA">
        <title>Comparative Genomics and Chromosome Evolution.</title>
        <authorList>
            <person name="Mudd A.B."/>
        </authorList>
    </citation>
    <scope>NUCLEOTIDE SEQUENCE</scope>
    <source>
        <strain evidence="2">237g6f4</strain>
        <tissue evidence="2">Blood</tissue>
    </source>
</reference>
<dbReference type="InterPro" id="IPR036179">
    <property type="entry name" value="Ig-like_dom_sf"/>
</dbReference>
<dbReference type="AlphaFoldDB" id="A0AAV7D369"/>
<gene>
    <name evidence="2" type="ORF">GDO81_000036</name>
</gene>
<accession>A0AAV7D369</accession>
<evidence type="ECO:0000313" key="3">
    <source>
        <dbReference type="Proteomes" id="UP000824782"/>
    </source>
</evidence>
<proteinExistence type="predicted"/>
<dbReference type="Proteomes" id="UP000824782">
    <property type="component" value="Unassembled WGS sequence"/>
</dbReference>
<dbReference type="SUPFAM" id="SSF48726">
    <property type="entry name" value="Immunoglobulin"/>
    <property type="match status" value="1"/>
</dbReference>
<dbReference type="Gene3D" id="2.60.40.10">
    <property type="entry name" value="Immunoglobulins"/>
    <property type="match status" value="1"/>
</dbReference>
<keyword evidence="3" id="KW-1185">Reference proteome</keyword>
<dbReference type="Pfam" id="PF07686">
    <property type="entry name" value="V-set"/>
    <property type="match status" value="1"/>
</dbReference>
<evidence type="ECO:0000259" key="1">
    <source>
        <dbReference type="PROSITE" id="PS50835"/>
    </source>
</evidence>
<comment type="caution">
    <text evidence="2">The sequence shown here is derived from an EMBL/GenBank/DDBJ whole genome shotgun (WGS) entry which is preliminary data.</text>
</comment>
<dbReference type="FunFam" id="2.60.40.10:FF:001230">
    <property type="entry name" value="Immunoglobulin kappa variable 8-16"/>
    <property type="match status" value="1"/>
</dbReference>
<dbReference type="PANTHER" id="PTHR23267">
    <property type="entry name" value="IMMUNOGLOBULIN LIGHT CHAIN"/>
    <property type="match status" value="1"/>
</dbReference>
<dbReference type="InterPro" id="IPR013106">
    <property type="entry name" value="Ig_V-set"/>
</dbReference>
<dbReference type="SMART" id="SM00409">
    <property type="entry name" value="IG"/>
    <property type="match status" value="1"/>
</dbReference>